<reference evidence="2 3" key="1">
    <citation type="submission" date="2016-02" db="EMBL/GenBank/DDBJ databases">
        <title>Genome analysis of coral dinoflagellate symbionts highlights evolutionary adaptations to a symbiotic lifestyle.</title>
        <authorList>
            <person name="Aranda M."/>
            <person name="Li Y."/>
            <person name="Liew Y.J."/>
            <person name="Baumgarten S."/>
            <person name="Simakov O."/>
            <person name="Wilson M."/>
            <person name="Piel J."/>
            <person name="Ashoor H."/>
            <person name="Bougouffa S."/>
            <person name="Bajic V.B."/>
            <person name="Ryu T."/>
            <person name="Ravasi T."/>
            <person name="Bayer T."/>
            <person name="Micklem G."/>
            <person name="Kim H."/>
            <person name="Bhak J."/>
            <person name="Lajeunesse T.C."/>
            <person name="Voolstra C.R."/>
        </authorList>
    </citation>
    <scope>NUCLEOTIDE SEQUENCE [LARGE SCALE GENOMIC DNA]</scope>
    <source>
        <strain evidence="2 3">CCMP2467</strain>
    </source>
</reference>
<dbReference type="AlphaFoldDB" id="A0A1Q9DNF4"/>
<keyword evidence="3" id="KW-1185">Reference proteome</keyword>
<dbReference type="EMBL" id="LSRX01000457">
    <property type="protein sequence ID" value="OLP96706.1"/>
    <property type="molecule type" value="Genomic_DNA"/>
</dbReference>
<feature type="region of interest" description="Disordered" evidence="1">
    <location>
        <begin position="1"/>
        <end position="21"/>
    </location>
</feature>
<gene>
    <name evidence="2" type="ORF">AK812_SmicGene20997</name>
</gene>
<sequence>MGRCSFNSTEDPQNDTPCSKKSTCTPVKMSGSFTDNLAKKAIHLADVLKASADAVAMDASTALPRLPRTNRATTALGRFQTETDAESFDVNLRLSCDGPRKCLQLVFSREKKTLGYIPTEVRPGAFLLRGIWVNLDLRCRGLASIFLALWCGAW</sequence>
<dbReference type="Proteomes" id="UP000186817">
    <property type="component" value="Unassembled WGS sequence"/>
</dbReference>
<dbReference type="OrthoDB" id="441416at2759"/>
<accession>A0A1Q9DNF4</accession>
<evidence type="ECO:0000256" key="1">
    <source>
        <dbReference type="SAM" id="MobiDB-lite"/>
    </source>
</evidence>
<organism evidence="2 3">
    <name type="scientific">Symbiodinium microadriaticum</name>
    <name type="common">Dinoflagellate</name>
    <name type="synonym">Zooxanthella microadriatica</name>
    <dbReference type="NCBI Taxonomy" id="2951"/>
    <lineage>
        <taxon>Eukaryota</taxon>
        <taxon>Sar</taxon>
        <taxon>Alveolata</taxon>
        <taxon>Dinophyceae</taxon>
        <taxon>Suessiales</taxon>
        <taxon>Symbiodiniaceae</taxon>
        <taxon>Symbiodinium</taxon>
    </lineage>
</organism>
<comment type="caution">
    <text evidence="2">The sequence shown here is derived from an EMBL/GenBank/DDBJ whole genome shotgun (WGS) entry which is preliminary data.</text>
</comment>
<evidence type="ECO:0000313" key="2">
    <source>
        <dbReference type="EMBL" id="OLP96706.1"/>
    </source>
</evidence>
<name>A0A1Q9DNF4_SYMMI</name>
<protein>
    <submittedName>
        <fullName evidence="2">Uncharacterized protein</fullName>
    </submittedName>
</protein>
<proteinExistence type="predicted"/>
<evidence type="ECO:0000313" key="3">
    <source>
        <dbReference type="Proteomes" id="UP000186817"/>
    </source>
</evidence>